<dbReference type="SUPFAM" id="SSF47336">
    <property type="entry name" value="ACP-like"/>
    <property type="match status" value="1"/>
</dbReference>
<dbReference type="InterPro" id="IPR036736">
    <property type="entry name" value="ACP-like_sf"/>
</dbReference>
<keyword evidence="3" id="KW-1185">Reference proteome</keyword>
<organism evidence="2 3">
    <name type="scientific">Pseudomonas rubra</name>
    <dbReference type="NCBI Taxonomy" id="2942627"/>
    <lineage>
        <taxon>Bacteria</taxon>
        <taxon>Pseudomonadati</taxon>
        <taxon>Pseudomonadota</taxon>
        <taxon>Gammaproteobacteria</taxon>
        <taxon>Pseudomonadales</taxon>
        <taxon>Pseudomonadaceae</taxon>
        <taxon>Pseudomonas</taxon>
    </lineage>
</organism>
<name>A0ABT5P346_9PSED</name>
<dbReference type="Pfam" id="PF00550">
    <property type="entry name" value="PP-binding"/>
    <property type="match status" value="1"/>
</dbReference>
<dbReference type="InterPro" id="IPR042099">
    <property type="entry name" value="ANL_N_sf"/>
</dbReference>
<dbReference type="InterPro" id="IPR020845">
    <property type="entry name" value="AMP-binding_CS"/>
</dbReference>
<reference evidence="2 3" key="1">
    <citation type="submission" date="2022-05" db="EMBL/GenBank/DDBJ databases">
        <title>Novel Pseudomonas spp. Isolated from a Rainbow Trout Aquaculture Facility.</title>
        <authorList>
            <person name="Testerman T."/>
            <person name="Graf J."/>
        </authorList>
    </citation>
    <scope>NUCLEOTIDE SEQUENCE [LARGE SCALE GENOMIC DNA]</scope>
    <source>
        <strain evidence="2 3">ID1025</strain>
    </source>
</reference>
<dbReference type="InterPro" id="IPR009081">
    <property type="entry name" value="PP-bd_ACP"/>
</dbReference>
<dbReference type="Gene3D" id="3.40.50.12780">
    <property type="entry name" value="N-terminal domain of ligase-like"/>
    <property type="match status" value="1"/>
</dbReference>
<dbReference type="PANTHER" id="PTHR45527:SF1">
    <property type="entry name" value="FATTY ACID SYNTHASE"/>
    <property type="match status" value="1"/>
</dbReference>
<proteinExistence type="predicted"/>
<dbReference type="PANTHER" id="PTHR45527">
    <property type="entry name" value="NONRIBOSOMAL PEPTIDE SYNTHETASE"/>
    <property type="match status" value="1"/>
</dbReference>
<dbReference type="Proteomes" id="UP001148184">
    <property type="component" value="Unassembled WGS sequence"/>
</dbReference>
<dbReference type="Gene3D" id="3.30.300.30">
    <property type="match status" value="1"/>
</dbReference>
<dbReference type="PROSITE" id="PS00455">
    <property type="entry name" value="AMP_BINDING"/>
    <property type="match status" value="1"/>
</dbReference>
<evidence type="ECO:0000313" key="2">
    <source>
        <dbReference type="EMBL" id="MDD1012702.1"/>
    </source>
</evidence>
<dbReference type="InterPro" id="IPR000873">
    <property type="entry name" value="AMP-dep_synth/lig_dom"/>
</dbReference>
<dbReference type="Pfam" id="PF00501">
    <property type="entry name" value="AMP-binding"/>
    <property type="match status" value="1"/>
</dbReference>
<sequence>MTCVSIPERLEQIFARHAHDIALSCNGQAISYAQLQECSAVVAAHLLGLGLAPGTTLAFDVQRSIEQVVLIVGMVRAGLSYCYLDPGNPAQWNAAIVSRSGIDWTVSEVPSANLLLADLLAPAPLPSHWPALGGEEAVYVNFSSGTTGAPKIIPCTHKGVLGFCDRPQHFALTPGFAMLYASNLTFDASQFEIWTSLLNGGQLCIHPPGPLTFSALQRYVRAGQVDSLWLTSTLFNTFIDIDPQCLQGVKRLMVGGETLSPAHIRQAYDATWEMTIYNGYGPTENTMGTCVYAIPRTFDGHRDIPIGHAVADATLLVVRDDGSACADDEPGELLIAGAGLSPGYLGDAAQTREKFVELDWQGTRLRCYRSGDLVSCDSDGLYRFHGRRDDQIKLRGQRISLSEITAAFKQYPGMLDCAVVLDDPGGVEQLVLVYLRRSVILPADLADYGRTHLPPFMVPQRFVAIERFPLRASGKLDTHALQQHVSGASERAGDSGSDFLASFGLHSRNLAASFFDNGGNSLAAIKLVGRVNQQLGWEWLSLAQFYQLATLGELLAVLDSQPGLAAWRQASVERYYVIALEQEAIND</sequence>
<gene>
    <name evidence="2" type="ORF">M5G17_03260</name>
</gene>
<feature type="domain" description="Carrier" evidence="1">
    <location>
        <begin position="486"/>
        <end position="562"/>
    </location>
</feature>
<accession>A0ABT5P346</accession>
<dbReference type="EMBL" id="JAMDGZ010000007">
    <property type="protein sequence ID" value="MDD1012702.1"/>
    <property type="molecule type" value="Genomic_DNA"/>
</dbReference>
<dbReference type="PROSITE" id="PS50075">
    <property type="entry name" value="CARRIER"/>
    <property type="match status" value="1"/>
</dbReference>
<comment type="caution">
    <text evidence="2">The sequence shown here is derived from an EMBL/GenBank/DDBJ whole genome shotgun (WGS) entry which is preliminary data.</text>
</comment>
<dbReference type="SUPFAM" id="SSF56801">
    <property type="entry name" value="Acetyl-CoA synthetase-like"/>
    <property type="match status" value="1"/>
</dbReference>
<evidence type="ECO:0000259" key="1">
    <source>
        <dbReference type="PROSITE" id="PS50075"/>
    </source>
</evidence>
<protein>
    <submittedName>
        <fullName evidence="2">Non-ribosomal peptide synthetase</fullName>
    </submittedName>
</protein>
<evidence type="ECO:0000313" key="3">
    <source>
        <dbReference type="Proteomes" id="UP001148184"/>
    </source>
</evidence>
<dbReference type="InterPro" id="IPR045851">
    <property type="entry name" value="AMP-bd_C_sf"/>
</dbReference>
<dbReference type="Gene3D" id="1.10.1200.10">
    <property type="entry name" value="ACP-like"/>
    <property type="match status" value="1"/>
</dbReference>
<dbReference type="RefSeq" id="WP_273891578.1">
    <property type="nucleotide sequence ID" value="NZ_JAMDGP010000030.1"/>
</dbReference>